<evidence type="ECO:0000259" key="5">
    <source>
        <dbReference type="PROSITE" id="PS00716"/>
    </source>
</evidence>
<keyword evidence="3" id="KW-0238">DNA-binding</keyword>
<dbReference type="SUPFAM" id="SSF88659">
    <property type="entry name" value="Sigma3 and sigma4 domains of RNA polymerase sigma factors"/>
    <property type="match status" value="1"/>
</dbReference>
<dbReference type="NCBIfam" id="TIGR02937">
    <property type="entry name" value="sigma70-ECF"/>
    <property type="match status" value="1"/>
</dbReference>
<dbReference type="InterPro" id="IPR000943">
    <property type="entry name" value="RNA_pol_sigma70"/>
</dbReference>
<dbReference type="InterPro" id="IPR036388">
    <property type="entry name" value="WH-like_DNA-bd_sf"/>
</dbReference>
<reference evidence="6 7" key="1">
    <citation type="submission" date="2019-02" db="EMBL/GenBank/DDBJ databases">
        <title>Deep-cultivation of Planctomycetes and their phenomic and genomic characterization uncovers novel biology.</title>
        <authorList>
            <person name="Wiegand S."/>
            <person name="Jogler M."/>
            <person name="Boedeker C."/>
            <person name="Pinto D."/>
            <person name="Vollmers J."/>
            <person name="Rivas-Marin E."/>
            <person name="Kohn T."/>
            <person name="Peeters S.H."/>
            <person name="Heuer A."/>
            <person name="Rast P."/>
            <person name="Oberbeckmann S."/>
            <person name="Bunk B."/>
            <person name="Jeske O."/>
            <person name="Meyerdierks A."/>
            <person name="Storesund J.E."/>
            <person name="Kallscheuer N."/>
            <person name="Luecker S."/>
            <person name="Lage O.M."/>
            <person name="Pohl T."/>
            <person name="Merkel B.J."/>
            <person name="Hornburger P."/>
            <person name="Mueller R.-W."/>
            <person name="Bruemmer F."/>
            <person name="Labrenz M."/>
            <person name="Spormann A.M."/>
            <person name="Op Den Camp H."/>
            <person name="Overmann J."/>
            <person name="Amann R."/>
            <person name="Jetten M.S.M."/>
            <person name="Mascher T."/>
            <person name="Medema M.H."/>
            <person name="Devos D.P."/>
            <person name="Kaster A.-K."/>
            <person name="Ovreas L."/>
            <person name="Rohde M."/>
            <person name="Galperin M.Y."/>
            <person name="Jogler C."/>
        </authorList>
    </citation>
    <scope>NUCLEOTIDE SEQUENCE [LARGE SCALE GENOMIC DNA]</scope>
    <source>
        <strain evidence="6 7">Pla22</strain>
    </source>
</reference>
<evidence type="ECO:0000256" key="1">
    <source>
        <dbReference type="ARBA" id="ARBA00023015"/>
    </source>
</evidence>
<accession>A0A5C5WSU1</accession>
<dbReference type="GO" id="GO:0006352">
    <property type="term" value="P:DNA-templated transcription initiation"/>
    <property type="evidence" value="ECO:0007669"/>
    <property type="project" value="InterPro"/>
</dbReference>
<dbReference type="Pfam" id="PF04542">
    <property type="entry name" value="Sigma70_r2"/>
    <property type="match status" value="1"/>
</dbReference>
<dbReference type="CDD" id="cd06171">
    <property type="entry name" value="Sigma70_r4"/>
    <property type="match status" value="1"/>
</dbReference>
<keyword evidence="4" id="KW-0804">Transcription</keyword>
<feature type="domain" description="RNA polymerase sigma-70" evidence="5">
    <location>
        <begin position="516"/>
        <end position="542"/>
    </location>
</feature>
<dbReference type="Gene3D" id="1.10.601.10">
    <property type="entry name" value="RNA Polymerase Primary Sigma Factor"/>
    <property type="match status" value="1"/>
</dbReference>
<dbReference type="Gene3D" id="1.10.10.10">
    <property type="entry name" value="Winged helix-like DNA-binding domain superfamily/Winged helix DNA-binding domain"/>
    <property type="match status" value="1"/>
</dbReference>
<evidence type="ECO:0000256" key="3">
    <source>
        <dbReference type="ARBA" id="ARBA00023125"/>
    </source>
</evidence>
<dbReference type="Proteomes" id="UP000316598">
    <property type="component" value="Unassembled WGS sequence"/>
</dbReference>
<dbReference type="SUPFAM" id="SSF88946">
    <property type="entry name" value="Sigma2 domain of RNA polymerase sigma factors"/>
    <property type="match status" value="1"/>
</dbReference>
<dbReference type="PANTHER" id="PTHR30603">
    <property type="entry name" value="RNA POLYMERASE SIGMA FACTOR RPO"/>
    <property type="match status" value="1"/>
</dbReference>
<dbReference type="OrthoDB" id="9780321at2"/>
<dbReference type="GO" id="GO:0003677">
    <property type="term" value="F:DNA binding"/>
    <property type="evidence" value="ECO:0007669"/>
    <property type="project" value="UniProtKB-KW"/>
</dbReference>
<dbReference type="AlphaFoldDB" id="A0A5C5WSU1"/>
<dbReference type="PROSITE" id="PS00716">
    <property type="entry name" value="SIGMA70_2"/>
    <property type="match status" value="1"/>
</dbReference>
<dbReference type="InterPro" id="IPR013325">
    <property type="entry name" value="RNA_pol_sigma_r2"/>
</dbReference>
<dbReference type="InterPro" id="IPR014284">
    <property type="entry name" value="RNA_pol_sigma-70_dom"/>
</dbReference>
<dbReference type="InterPro" id="IPR050239">
    <property type="entry name" value="Sigma-70_RNA_pol_init_factors"/>
</dbReference>
<dbReference type="InterPro" id="IPR013324">
    <property type="entry name" value="RNA_pol_sigma_r3/r4-like"/>
</dbReference>
<evidence type="ECO:0000313" key="6">
    <source>
        <dbReference type="EMBL" id="TWT53568.1"/>
    </source>
</evidence>
<evidence type="ECO:0000256" key="2">
    <source>
        <dbReference type="ARBA" id="ARBA00023082"/>
    </source>
</evidence>
<evidence type="ECO:0000256" key="4">
    <source>
        <dbReference type="ARBA" id="ARBA00023163"/>
    </source>
</evidence>
<keyword evidence="7" id="KW-1185">Reference proteome</keyword>
<evidence type="ECO:0000313" key="7">
    <source>
        <dbReference type="Proteomes" id="UP000316598"/>
    </source>
</evidence>
<dbReference type="InterPro" id="IPR007627">
    <property type="entry name" value="RNA_pol_sigma70_r2"/>
</dbReference>
<gene>
    <name evidence="6" type="primary">sigA_1</name>
    <name evidence="6" type="ORF">Pla22_11970</name>
</gene>
<protein>
    <submittedName>
        <fullName evidence="6">RNA polymerase sigma factor SigA</fullName>
    </submittedName>
</protein>
<comment type="caution">
    <text evidence="6">The sequence shown here is derived from an EMBL/GenBank/DDBJ whole genome shotgun (WGS) entry which is preliminary data.</text>
</comment>
<sequence length="557" mass="64579">MHEDYRNGQLKELRDQLTRFAPKGKKIEQADLAENLYHEIDTHRSYALDYVCFRVTNYRREQSSRSNIAGVDVKHDLRLLIEDLSDSADIAIEEIPEQVHTMEDLSKSFRVSTKTISRWRDAGLVSRRFLFGGRKRVGFLHSSVERFAAENRDKIRRGERFSQLTDEEKGEMIERARQMVEGGASLAEVTRELAAQMGRSPETIRYTLKNFDSVHQSVAIFPDHRGALTDDDKRAIFKLHTHGHTVSSLCKRFKRTRTSIHRILLDMRIEQVMELPLDYIYNEEFEVAARKDEFLGELPEPAKAPRKTRTPAGLPSYLAALYDVALLTREQEYHLFRKMNYLKHCASRLREQLDSADADRSSLMNQIDGLYEQAVLVKNKIVQSNLRLVVSIAKRHVKSSDDFFALISDGNMSLIRAAEKFDYSRGNKFSTYASWAIMKNFARTIPSEFKHRDRFRTTTEELFVSRQDNRLDPYIEETVQKTRQRELSKILNRLDDREQKIIVARFGLGRDKEPLTLKEVGEEMGVTKERIRQLEARALSKLRDAADEAKIDVELGA</sequence>
<proteinExistence type="predicted"/>
<keyword evidence="1" id="KW-0805">Transcription regulation</keyword>
<dbReference type="RefSeq" id="WP_146515254.1">
    <property type="nucleotide sequence ID" value="NZ_SJPI01000001.1"/>
</dbReference>
<keyword evidence="2" id="KW-0731">Sigma factor</keyword>
<dbReference type="EMBL" id="SJPI01000001">
    <property type="protein sequence ID" value="TWT53568.1"/>
    <property type="molecule type" value="Genomic_DNA"/>
</dbReference>
<dbReference type="InterPro" id="IPR007630">
    <property type="entry name" value="RNA_pol_sigma70_r4"/>
</dbReference>
<dbReference type="PRINTS" id="PR00046">
    <property type="entry name" value="SIGMA70FCT"/>
</dbReference>
<dbReference type="Pfam" id="PF04545">
    <property type="entry name" value="Sigma70_r4"/>
    <property type="match status" value="1"/>
</dbReference>
<organism evidence="6 7">
    <name type="scientific">Rubripirellula amarantea</name>
    <dbReference type="NCBI Taxonomy" id="2527999"/>
    <lineage>
        <taxon>Bacteria</taxon>
        <taxon>Pseudomonadati</taxon>
        <taxon>Planctomycetota</taxon>
        <taxon>Planctomycetia</taxon>
        <taxon>Pirellulales</taxon>
        <taxon>Pirellulaceae</taxon>
        <taxon>Rubripirellula</taxon>
    </lineage>
</organism>
<dbReference type="GO" id="GO:0016987">
    <property type="term" value="F:sigma factor activity"/>
    <property type="evidence" value="ECO:0007669"/>
    <property type="project" value="UniProtKB-KW"/>
</dbReference>
<dbReference type="PANTHER" id="PTHR30603:SF60">
    <property type="entry name" value="RNA POLYMERASE SIGMA FACTOR RPOD"/>
    <property type="match status" value="1"/>
</dbReference>
<name>A0A5C5WSU1_9BACT</name>